<name>A0A180G5R3_PUCT1</name>
<reference evidence="3 4" key="3">
    <citation type="journal article" date="2017" name="G3 (Bethesda)">
        <title>Comparative analysis highlights variable genome content of wheat rusts and divergence of the mating loci.</title>
        <authorList>
            <person name="Cuomo C.A."/>
            <person name="Bakkeren G."/>
            <person name="Khalil H.B."/>
            <person name="Panwar V."/>
            <person name="Joly D."/>
            <person name="Linning R."/>
            <person name="Sakthikumar S."/>
            <person name="Song X."/>
            <person name="Adiconis X."/>
            <person name="Fan L."/>
            <person name="Goldberg J.M."/>
            <person name="Levin J.Z."/>
            <person name="Young S."/>
            <person name="Zeng Q."/>
            <person name="Anikster Y."/>
            <person name="Bruce M."/>
            <person name="Wang M."/>
            <person name="Yin C."/>
            <person name="McCallum B."/>
            <person name="Szabo L.J."/>
            <person name="Hulbert S."/>
            <person name="Chen X."/>
            <person name="Fellers J.P."/>
        </authorList>
    </citation>
    <scope>NUCLEOTIDE SEQUENCE</scope>
    <source>
        <strain evidence="4">Isolate 1-1 / race 1 (BBBD)</strain>
        <strain evidence="3">isolate 1-1 / race 1 (BBBD)</strain>
    </source>
</reference>
<gene>
    <name evidence="2" type="ORF">PTTG_29187</name>
</gene>
<evidence type="ECO:0000313" key="4">
    <source>
        <dbReference type="Proteomes" id="UP000005240"/>
    </source>
</evidence>
<feature type="region of interest" description="Disordered" evidence="1">
    <location>
        <begin position="1"/>
        <end position="24"/>
    </location>
</feature>
<dbReference type="STRING" id="630390.A0A180G5R3"/>
<evidence type="ECO:0008006" key="5">
    <source>
        <dbReference type="Google" id="ProtNLM"/>
    </source>
</evidence>
<dbReference type="SUPFAM" id="SSF56672">
    <property type="entry name" value="DNA/RNA polymerases"/>
    <property type="match status" value="1"/>
</dbReference>
<reference evidence="2" key="1">
    <citation type="submission" date="2009-11" db="EMBL/GenBank/DDBJ databases">
        <authorList>
            <consortium name="The Broad Institute Genome Sequencing Platform"/>
            <person name="Ward D."/>
            <person name="Feldgarden M."/>
            <person name="Earl A."/>
            <person name="Young S.K."/>
            <person name="Zeng Q."/>
            <person name="Koehrsen M."/>
            <person name="Alvarado L."/>
            <person name="Berlin A."/>
            <person name="Bochicchio J."/>
            <person name="Borenstein D."/>
            <person name="Chapman S.B."/>
            <person name="Chen Z."/>
            <person name="Engels R."/>
            <person name="Freedman E."/>
            <person name="Gellesch M."/>
            <person name="Goldberg J."/>
            <person name="Griggs A."/>
            <person name="Gujja S."/>
            <person name="Heilman E."/>
            <person name="Heiman D."/>
            <person name="Hepburn T."/>
            <person name="Howarth C."/>
            <person name="Jen D."/>
            <person name="Larson L."/>
            <person name="Lewis B."/>
            <person name="Mehta T."/>
            <person name="Park D."/>
            <person name="Pearson M."/>
            <person name="Roberts A."/>
            <person name="Saif S."/>
            <person name="Shea T."/>
            <person name="Shenoy N."/>
            <person name="Sisk P."/>
            <person name="Stolte C."/>
            <person name="Sykes S."/>
            <person name="Thomson T."/>
            <person name="Walk T."/>
            <person name="White J."/>
            <person name="Yandava C."/>
            <person name="Izard J."/>
            <person name="Baranova O.V."/>
            <person name="Blanton J.M."/>
            <person name="Tanner A.C."/>
            <person name="Dewhirst F.E."/>
            <person name="Haas B."/>
            <person name="Nusbaum C."/>
            <person name="Birren B."/>
        </authorList>
    </citation>
    <scope>NUCLEOTIDE SEQUENCE [LARGE SCALE GENOMIC DNA]</scope>
    <source>
        <strain evidence="2">1-1 BBBD Race 1</strain>
    </source>
</reference>
<reference evidence="2" key="2">
    <citation type="submission" date="2016-05" db="EMBL/GenBank/DDBJ databases">
        <title>Comparative analysis highlights variable genome content of wheat rusts and divergence of the mating loci.</title>
        <authorList>
            <person name="Cuomo C.A."/>
            <person name="Bakkeren G."/>
            <person name="Szabo L."/>
            <person name="Khalil H."/>
            <person name="Joly D."/>
            <person name="Goldberg J."/>
            <person name="Young S."/>
            <person name="Zeng Q."/>
            <person name="Fellers J."/>
        </authorList>
    </citation>
    <scope>NUCLEOTIDE SEQUENCE [LARGE SCALE GENOMIC DNA]</scope>
    <source>
        <strain evidence="2">1-1 BBBD Race 1</strain>
    </source>
</reference>
<dbReference type="CDD" id="cd00303">
    <property type="entry name" value="retropepsin_like"/>
    <property type="match status" value="1"/>
</dbReference>
<sequence>MTQPIFPNLDPNKPSAPDLSAIDLRPGRARPPARVIVTLRLDSTLVRVLIDTESEINLVSTAALPSANLTSLPLPTPTRVQLALETHLHKPLLLTHYVTCTLSDKHSDAARIRSEPSDVHVTTITLDPENYPCQEAENKLLQEYADLFPVNIPNVTEEENGPFVDSSFPEKLQDTNSKVNQKIILTNPTAVVNEKQYPYPRKHLTAGRTLLYQHIDAGSIRRSTSQYASPSLIIPKKDPTSLMK</sequence>
<dbReference type="Gene3D" id="3.10.10.10">
    <property type="entry name" value="HIV Type 1 Reverse Transcriptase, subunit A, domain 1"/>
    <property type="match status" value="1"/>
</dbReference>
<dbReference type="EMBL" id="ADAS02000222">
    <property type="protein sequence ID" value="OAV88027.1"/>
    <property type="molecule type" value="Genomic_DNA"/>
</dbReference>
<accession>A0A180G5R3</accession>
<evidence type="ECO:0000313" key="2">
    <source>
        <dbReference type="EMBL" id="OAV88027.1"/>
    </source>
</evidence>
<dbReference type="Proteomes" id="UP000005240">
    <property type="component" value="Unassembled WGS sequence"/>
</dbReference>
<dbReference type="AlphaFoldDB" id="A0A180G5R3"/>
<dbReference type="EnsemblFungi" id="PTTG_29187-t43_1">
    <property type="protein sequence ID" value="PTTG_29187-t43_1-p1"/>
    <property type="gene ID" value="PTTG_29187"/>
</dbReference>
<evidence type="ECO:0000313" key="3">
    <source>
        <dbReference type="EnsemblFungi" id="PTTG_29187-t43_1-p1"/>
    </source>
</evidence>
<keyword evidence="4" id="KW-1185">Reference proteome</keyword>
<dbReference type="VEuPathDB" id="FungiDB:PTTG_29187"/>
<protein>
    <recommendedName>
        <fullName evidence="5">Peptidase A2 domain-containing protein</fullName>
    </recommendedName>
</protein>
<dbReference type="OrthoDB" id="2369050at2759"/>
<dbReference type="InterPro" id="IPR043502">
    <property type="entry name" value="DNA/RNA_pol_sf"/>
</dbReference>
<organism evidence="2">
    <name type="scientific">Puccinia triticina (isolate 1-1 / race 1 (BBBD))</name>
    <name type="common">Brown leaf rust fungus</name>
    <dbReference type="NCBI Taxonomy" id="630390"/>
    <lineage>
        <taxon>Eukaryota</taxon>
        <taxon>Fungi</taxon>
        <taxon>Dikarya</taxon>
        <taxon>Basidiomycota</taxon>
        <taxon>Pucciniomycotina</taxon>
        <taxon>Pucciniomycetes</taxon>
        <taxon>Pucciniales</taxon>
        <taxon>Pucciniaceae</taxon>
        <taxon>Puccinia</taxon>
    </lineage>
</organism>
<reference evidence="3" key="4">
    <citation type="submission" date="2025-05" db="UniProtKB">
        <authorList>
            <consortium name="EnsemblFungi"/>
        </authorList>
    </citation>
    <scope>IDENTIFICATION</scope>
    <source>
        <strain evidence="3">isolate 1-1 / race 1 (BBBD)</strain>
    </source>
</reference>
<proteinExistence type="predicted"/>
<evidence type="ECO:0000256" key="1">
    <source>
        <dbReference type="SAM" id="MobiDB-lite"/>
    </source>
</evidence>